<dbReference type="PROSITE" id="PS51257">
    <property type="entry name" value="PROKAR_LIPOPROTEIN"/>
    <property type="match status" value="1"/>
</dbReference>
<dbReference type="KEGG" id="mku:I2456_04770"/>
<keyword evidence="1" id="KW-1133">Transmembrane helix</keyword>
<dbReference type="EMBL" id="BLKU01000002">
    <property type="protein sequence ID" value="GFG63305.1"/>
    <property type="molecule type" value="Genomic_DNA"/>
</dbReference>
<dbReference type="Proteomes" id="UP000465306">
    <property type="component" value="Unassembled WGS sequence"/>
</dbReference>
<dbReference type="RefSeq" id="WP_085072858.1">
    <property type="nucleotide sequence ID" value="NZ_BLKU01000002.1"/>
</dbReference>
<keyword evidence="5" id="KW-1185">Reference proteome</keyword>
<evidence type="ECO:0000259" key="2">
    <source>
        <dbReference type="Pfam" id="PF09851"/>
    </source>
</evidence>
<reference evidence="3 5" key="1">
    <citation type="journal article" date="2019" name="Emerg. Microbes Infect.">
        <title>Comprehensive subspecies identification of 175 nontuberculous mycobacteria species based on 7547 genomic profiles.</title>
        <authorList>
            <person name="Matsumoto Y."/>
            <person name="Kinjo T."/>
            <person name="Motooka D."/>
            <person name="Nabeya D."/>
            <person name="Jung N."/>
            <person name="Uechi K."/>
            <person name="Horii T."/>
            <person name="Iida T."/>
            <person name="Fujita J."/>
            <person name="Nakamura S."/>
        </authorList>
    </citation>
    <scope>NUCLEOTIDE SEQUENCE [LARGE SCALE GENOMIC DNA]</scope>
    <source>
        <strain evidence="3 5">JCM 13573</strain>
    </source>
</reference>
<dbReference type="Pfam" id="PF09851">
    <property type="entry name" value="SHOCT"/>
    <property type="match status" value="1"/>
</dbReference>
<dbReference type="AlphaFoldDB" id="A0AAX1JBD5"/>
<reference evidence="3" key="2">
    <citation type="submission" date="2020-02" db="EMBL/GenBank/DDBJ databases">
        <authorList>
            <person name="Matsumoto Y."/>
            <person name="Kinjo T."/>
            <person name="Motooka D."/>
            <person name="Nabeya D."/>
            <person name="Jung N."/>
            <person name="Uechi K."/>
            <person name="Horii T."/>
            <person name="Iida T."/>
            <person name="Fujita J."/>
            <person name="Nakamura S."/>
        </authorList>
    </citation>
    <scope>NUCLEOTIDE SEQUENCE</scope>
    <source>
        <strain evidence="3">JCM 13573</strain>
    </source>
</reference>
<evidence type="ECO:0000313" key="4">
    <source>
        <dbReference type="EMBL" id="QPI38838.1"/>
    </source>
</evidence>
<feature type="transmembrane region" description="Helical" evidence="1">
    <location>
        <begin position="58"/>
        <end position="78"/>
    </location>
</feature>
<feature type="transmembrane region" description="Helical" evidence="1">
    <location>
        <begin position="7"/>
        <end position="29"/>
    </location>
</feature>
<organism evidence="4 6">
    <name type="scientific">Mycobacterium kubicae</name>
    <dbReference type="NCBI Taxonomy" id="120959"/>
    <lineage>
        <taxon>Bacteria</taxon>
        <taxon>Bacillati</taxon>
        <taxon>Actinomycetota</taxon>
        <taxon>Actinomycetes</taxon>
        <taxon>Mycobacteriales</taxon>
        <taxon>Mycobacteriaceae</taxon>
        <taxon>Mycobacterium</taxon>
        <taxon>Mycobacterium simiae complex</taxon>
    </lineage>
</organism>
<dbReference type="EMBL" id="CP065047">
    <property type="protein sequence ID" value="QPI38838.1"/>
    <property type="molecule type" value="Genomic_DNA"/>
</dbReference>
<evidence type="ECO:0000313" key="3">
    <source>
        <dbReference type="EMBL" id="GFG63305.1"/>
    </source>
</evidence>
<keyword evidence="1" id="KW-0472">Membrane</keyword>
<dbReference type="InterPro" id="IPR018649">
    <property type="entry name" value="SHOCT"/>
</dbReference>
<reference evidence="4" key="3">
    <citation type="submission" date="2020-11" db="EMBL/GenBank/DDBJ databases">
        <title>Intraspecies plasmid and genomic variation of Mycobacterium kubicae revealed by the complete genome sequences of two clinical isolates.</title>
        <authorList>
            <person name="Hendrix J.R."/>
            <person name="Epperson L.E."/>
            <person name="Honda J.R."/>
            <person name="Strong M."/>
        </authorList>
    </citation>
    <scope>NUCLEOTIDE SEQUENCE</scope>
    <source>
        <strain evidence="4">JCM 13573</strain>
    </source>
</reference>
<evidence type="ECO:0000256" key="1">
    <source>
        <dbReference type="SAM" id="Phobius"/>
    </source>
</evidence>
<dbReference type="Proteomes" id="UP000663583">
    <property type="component" value="Chromosome"/>
</dbReference>
<sequence>MTKAGFWLNMVIATVGIAAFAALACLFGYKWLARDETNRSYSCGTGTRGGTCFEGETINMVLTFVFATLAVTGIVLCVRAARSYRSSDPLDSSRHHAVVVRLQQLEALRAAGVISPAEYARQREQVVDTDGRF</sequence>
<protein>
    <submittedName>
        <fullName evidence="4">SHOCT domain-containing protein</fullName>
    </submittedName>
</protein>
<evidence type="ECO:0000313" key="5">
    <source>
        <dbReference type="Proteomes" id="UP000465306"/>
    </source>
</evidence>
<gene>
    <name evidence="4" type="ORF">I2456_04770</name>
    <name evidence="3" type="ORF">MKUB_07950</name>
</gene>
<name>A0AAX1JBD5_9MYCO</name>
<accession>A0AAX1JBD5</accession>
<evidence type="ECO:0000313" key="6">
    <source>
        <dbReference type="Proteomes" id="UP000663583"/>
    </source>
</evidence>
<proteinExistence type="predicted"/>
<feature type="domain" description="SHOCT" evidence="2">
    <location>
        <begin position="101"/>
        <end position="125"/>
    </location>
</feature>
<keyword evidence="1" id="KW-0812">Transmembrane</keyword>